<keyword evidence="2" id="KW-0812">Transmembrane</keyword>
<feature type="transmembrane region" description="Helical" evidence="2">
    <location>
        <begin position="158"/>
        <end position="184"/>
    </location>
</feature>
<evidence type="ECO:0000256" key="2">
    <source>
        <dbReference type="SAM" id="Phobius"/>
    </source>
</evidence>
<sequence>MVDELREGSAMTNETGIPASSTSPAYADGSLHTHIKRVKLGLLLSALAACLGVSIIGGLLLAFVQILLGLFNIGGTVPFESTFTSGVTTGLQLAALNFVLFLVTVPAAWLALGLSIGRMPHRRIAARTPYIRWAAIWGAILVGGTTFIFGLMESIPTAIGALVSGASVGALAGVGCGFLFYAIVRPDEQLRDVDISVF</sequence>
<organism evidence="3 4">
    <name type="scientific">Hyphomonas oceanitis SCH89</name>
    <dbReference type="NCBI Taxonomy" id="1280953"/>
    <lineage>
        <taxon>Bacteria</taxon>
        <taxon>Pseudomonadati</taxon>
        <taxon>Pseudomonadota</taxon>
        <taxon>Alphaproteobacteria</taxon>
        <taxon>Hyphomonadales</taxon>
        <taxon>Hyphomonadaceae</taxon>
        <taxon>Hyphomonas</taxon>
    </lineage>
</organism>
<comment type="caution">
    <text evidence="3">The sequence shown here is derived from an EMBL/GenBank/DDBJ whole genome shotgun (WGS) entry which is preliminary data.</text>
</comment>
<dbReference type="EMBL" id="ARYL01000001">
    <property type="protein sequence ID" value="KDA04303.1"/>
    <property type="molecule type" value="Genomic_DNA"/>
</dbReference>
<evidence type="ECO:0000313" key="3">
    <source>
        <dbReference type="EMBL" id="KDA04303.1"/>
    </source>
</evidence>
<protein>
    <submittedName>
        <fullName evidence="3">Putative lipoprotein</fullName>
    </submittedName>
</protein>
<evidence type="ECO:0000313" key="4">
    <source>
        <dbReference type="Proteomes" id="UP000024942"/>
    </source>
</evidence>
<keyword evidence="3" id="KW-0449">Lipoprotein</keyword>
<feature type="region of interest" description="Disordered" evidence="1">
    <location>
        <begin position="1"/>
        <end position="22"/>
    </location>
</feature>
<evidence type="ECO:0000256" key="1">
    <source>
        <dbReference type="SAM" id="MobiDB-lite"/>
    </source>
</evidence>
<feature type="transmembrane region" description="Helical" evidence="2">
    <location>
        <begin position="133"/>
        <end position="152"/>
    </location>
</feature>
<keyword evidence="4" id="KW-1185">Reference proteome</keyword>
<proteinExistence type="predicted"/>
<keyword evidence="2" id="KW-0472">Membrane</keyword>
<dbReference type="Proteomes" id="UP000024942">
    <property type="component" value="Unassembled WGS sequence"/>
</dbReference>
<feature type="transmembrane region" description="Helical" evidence="2">
    <location>
        <begin position="40"/>
        <end position="71"/>
    </location>
</feature>
<dbReference type="AlphaFoldDB" id="A0A059GCT5"/>
<feature type="transmembrane region" description="Helical" evidence="2">
    <location>
        <begin position="91"/>
        <end position="112"/>
    </location>
</feature>
<feature type="compositionally biased region" description="Polar residues" evidence="1">
    <location>
        <begin position="10"/>
        <end position="22"/>
    </location>
</feature>
<reference evidence="3 4" key="1">
    <citation type="journal article" date="2014" name="Antonie Van Leeuwenhoek">
        <title>Hyphomonas beringensis sp. nov. and Hyphomonas chukchiensis sp. nov., isolated from surface seawater of the Bering Sea and Chukchi Sea.</title>
        <authorList>
            <person name="Li C."/>
            <person name="Lai Q."/>
            <person name="Li G."/>
            <person name="Dong C."/>
            <person name="Wang J."/>
            <person name="Liao Y."/>
            <person name="Shao Z."/>
        </authorList>
    </citation>
    <scope>NUCLEOTIDE SEQUENCE [LARGE SCALE GENOMIC DNA]</scope>
    <source>
        <strain evidence="3 4">SCH89</strain>
    </source>
</reference>
<dbReference type="PATRIC" id="fig|1280953.3.peg.82"/>
<keyword evidence="2" id="KW-1133">Transmembrane helix</keyword>
<gene>
    <name evidence="3" type="ORF">HOC_00420</name>
</gene>
<accession>A0A059GCT5</accession>
<name>A0A059GCT5_9PROT</name>
<dbReference type="STRING" id="1280953.HOC_00420"/>